<gene>
    <name evidence="2" type="ORF">ACFOES_08660</name>
</gene>
<protein>
    <submittedName>
        <fullName evidence="2">Hint domain-containing protein</fullName>
    </submittedName>
</protein>
<reference evidence="3" key="1">
    <citation type="journal article" date="2019" name="Int. J. Syst. Evol. Microbiol.">
        <title>The Global Catalogue of Microorganisms (GCM) 10K type strain sequencing project: providing services to taxonomists for standard genome sequencing and annotation.</title>
        <authorList>
            <consortium name="The Broad Institute Genomics Platform"/>
            <consortium name="The Broad Institute Genome Sequencing Center for Infectious Disease"/>
            <person name="Wu L."/>
            <person name="Ma J."/>
        </authorList>
    </citation>
    <scope>NUCLEOTIDE SEQUENCE [LARGE SCALE GENOMIC DNA]</scope>
    <source>
        <strain evidence="3">KCTC 62192</strain>
    </source>
</reference>
<proteinExistence type="predicted"/>
<organism evidence="2 3">
    <name type="scientific">Acidimangrovimonas pyrenivorans</name>
    <dbReference type="NCBI Taxonomy" id="2030798"/>
    <lineage>
        <taxon>Bacteria</taxon>
        <taxon>Pseudomonadati</taxon>
        <taxon>Pseudomonadota</taxon>
        <taxon>Alphaproteobacteria</taxon>
        <taxon>Rhodobacterales</taxon>
        <taxon>Paracoccaceae</taxon>
        <taxon>Acidimangrovimonas</taxon>
    </lineage>
</organism>
<name>A0ABV7AGS4_9RHOB</name>
<keyword evidence="3" id="KW-1185">Reference proteome</keyword>
<dbReference type="InterPro" id="IPR028992">
    <property type="entry name" value="Hedgehog/Intein_dom"/>
</dbReference>
<evidence type="ECO:0000313" key="3">
    <source>
        <dbReference type="Proteomes" id="UP001595443"/>
    </source>
</evidence>
<sequence>MTDYTLDYAAYDGSLLSTELFSQNTTLWLNDFGQPQSGSFSDDNDRLTVGETFQLNGHEVEMMGSGTVQPGIDAFGVVVPLGQSKDVIVASDTSSGQHYFLYPDGPPNQLGSVALVSDVQPVGYDFRTSGPLCFVRGTRLLTPRGYRRVESLCAGDTLLDRDGREVPALKVFSTTLTLGPGTREALAPVEIAAHAYGHGCPLRPVRLSPQHRLVIAGPQLELYMGVEEALAPARALVNGGTIRRATELDEVAYYHVLCPAHTILVAEGLEAESLLLGDITLGRLPAEEIREALDLFPDAAEGFPRAARQPCLPLLSRREAELILLAERQDFAPQHHAA</sequence>
<dbReference type="SUPFAM" id="SSF51294">
    <property type="entry name" value="Hedgehog/intein (Hint) domain"/>
    <property type="match status" value="1"/>
</dbReference>
<dbReference type="Proteomes" id="UP001595443">
    <property type="component" value="Unassembled WGS sequence"/>
</dbReference>
<accession>A0ABV7AGS4</accession>
<dbReference type="RefSeq" id="WP_377832837.1">
    <property type="nucleotide sequence ID" value="NZ_JBHRSK010000004.1"/>
</dbReference>
<evidence type="ECO:0000313" key="2">
    <source>
        <dbReference type="EMBL" id="MFC2968163.1"/>
    </source>
</evidence>
<comment type="caution">
    <text evidence="2">The sequence shown here is derived from an EMBL/GenBank/DDBJ whole genome shotgun (WGS) entry which is preliminary data.</text>
</comment>
<evidence type="ECO:0000259" key="1">
    <source>
        <dbReference type="Pfam" id="PF13403"/>
    </source>
</evidence>
<dbReference type="EMBL" id="JBHRSK010000004">
    <property type="protein sequence ID" value="MFC2968163.1"/>
    <property type="molecule type" value="Genomic_DNA"/>
</dbReference>
<dbReference type="Pfam" id="PF13403">
    <property type="entry name" value="Hint_2"/>
    <property type="match status" value="1"/>
</dbReference>
<dbReference type="InterPro" id="IPR036844">
    <property type="entry name" value="Hint_dom_sf"/>
</dbReference>
<feature type="domain" description="Hedgehog/Intein (Hint)" evidence="1">
    <location>
        <begin position="133"/>
        <end position="277"/>
    </location>
</feature>